<organism evidence="1 2">
    <name type="scientific">Dyella soli</name>
    <dbReference type="NCBI Taxonomy" id="522319"/>
    <lineage>
        <taxon>Bacteria</taxon>
        <taxon>Pseudomonadati</taxon>
        <taxon>Pseudomonadota</taxon>
        <taxon>Gammaproteobacteria</taxon>
        <taxon>Lysobacterales</taxon>
        <taxon>Rhodanobacteraceae</taxon>
        <taxon>Dyella</taxon>
    </lineage>
</organism>
<evidence type="ECO:0000313" key="1">
    <source>
        <dbReference type="EMBL" id="TCI07691.1"/>
    </source>
</evidence>
<dbReference type="RefSeq" id="WP_131152367.1">
    <property type="nucleotide sequence ID" value="NZ_SJTG01000004.1"/>
</dbReference>
<dbReference type="Proteomes" id="UP000291822">
    <property type="component" value="Unassembled WGS sequence"/>
</dbReference>
<keyword evidence="2" id="KW-1185">Reference proteome</keyword>
<proteinExistence type="predicted"/>
<comment type="caution">
    <text evidence="1">The sequence shown here is derived from an EMBL/GenBank/DDBJ whole genome shotgun (WGS) entry which is preliminary data.</text>
</comment>
<dbReference type="Pfam" id="PF10975">
    <property type="entry name" value="DUF2802"/>
    <property type="match status" value="1"/>
</dbReference>
<protein>
    <submittedName>
        <fullName evidence="1">DUF2802 domain-containing protein</fullName>
    </submittedName>
</protein>
<name>A0A4R0YMJ4_9GAMM</name>
<gene>
    <name evidence="1" type="ORF">EZM97_23700</name>
</gene>
<sequence>MWLELAVGALALVAAWQTMAIWLLRKAVLKAPRVVYPAEAFTDVPTSMLVEALARIEQQLKDAPSARHAATSTSHEPEAVRRPIAAMAAPPLASNYDLARELLREGARVDELVQRCGLSRGEAELLRNLHEAGERLAADARHTIANHGAEARLLT</sequence>
<dbReference type="AlphaFoldDB" id="A0A4R0YMJ4"/>
<evidence type="ECO:0000313" key="2">
    <source>
        <dbReference type="Proteomes" id="UP000291822"/>
    </source>
</evidence>
<accession>A0A4R0YMJ4</accession>
<dbReference type="EMBL" id="SJTG01000004">
    <property type="protein sequence ID" value="TCI07691.1"/>
    <property type="molecule type" value="Genomic_DNA"/>
</dbReference>
<dbReference type="InterPro" id="IPR021244">
    <property type="entry name" value="DUF2802"/>
</dbReference>
<reference evidence="1 2" key="1">
    <citation type="submission" date="2019-02" db="EMBL/GenBank/DDBJ databases">
        <title>Dyella amyloliquefaciens sp. nov., isolated from forest soil.</title>
        <authorList>
            <person name="Gao Z.-H."/>
            <person name="Qiu L.-H."/>
        </authorList>
    </citation>
    <scope>NUCLEOTIDE SEQUENCE [LARGE SCALE GENOMIC DNA]</scope>
    <source>
        <strain evidence="1 2">KACC 12747</strain>
    </source>
</reference>